<proteinExistence type="inferred from homology"/>
<evidence type="ECO:0000313" key="13">
    <source>
        <dbReference type="Proteomes" id="UP000053890"/>
    </source>
</evidence>
<comment type="subcellular location">
    <subcellularLocation>
        <location evidence="2">Secreted</location>
    </subcellularLocation>
</comment>
<evidence type="ECO:0000256" key="8">
    <source>
        <dbReference type="ARBA" id="ARBA00023033"/>
    </source>
</evidence>
<comment type="similarity">
    <text evidence="11">Belongs to the polysaccharide monooxygenase AA14 family.</text>
</comment>
<evidence type="ECO:0000256" key="7">
    <source>
        <dbReference type="ARBA" id="ARBA00023008"/>
    </source>
</evidence>
<keyword evidence="3" id="KW-0964">Secreted</keyword>
<evidence type="ECO:0000256" key="6">
    <source>
        <dbReference type="ARBA" id="ARBA00023002"/>
    </source>
</evidence>
<dbReference type="OrthoDB" id="2019572at2759"/>
<dbReference type="InterPro" id="IPR054497">
    <property type="entry name" value="LPMO_AA14"/>
</dbReference>
<dbReference type="OMA" id="HTCVWTR"/>
<dbReference type="Pfam" id="PF22810">
    <property type="entry name" value="LPMO_AA14"/>
    <property type="match status" value="1"/>
</dbReference>
<organism evidence="12 13">
    <name type="scientific">Rhodotorula graminis (strain WP1)</name>
    <dbReference type="NCBI Taxonomy" id="578459"/>
    <lineage>
        <taxon>Eukaryota</taxon>
        <taxon>Fungi</taxon>
        <taxon>Dikarya</taxon>
        <taxon>Basidiomycota</taxon>
        <taxon>Pucciniomycotina</taxon>
        <taxon>Microbotryomycetes</taxon>
        <taxon>Sporidiobolales</taxon>
        <taxon>Sporidiobolaceae</taxon>
        <taxon>Rhodotorula</taxon>
    </lineage>
</organism>
<dbReference type="GO" id="GO:0005576">
    <property type="term" value="C:extracellular region"/>
    <property type="evidence" value="ECO:0007669"/>
    <property type="project" value="UniProtKB-SubCell"/>
</dbReference>
<evidence type="ECO:0000256" key="9">
    <source>
        <dbReference type="ARBA" id="ARBA00023157"/>
    </source>
</evidence>
<keyword evidence="13" id="KW-1185">Reference proteome</keyword>
<evidence type="ECO:0000256" key="1">
    <source>
        <dbReference type="ARBA" id="ARBA00001973"/>
    </source>
</evidence>
<reference evidence="12 13" key="1">
    <citation type="journal article" date="2015" name="Front. Microbiol.">
        <title>Genome sequence of the plant growth promoting endophytic yeast Rhodotorula graminis WP1.</title>
        <authorList>
            <person name="Firrincieli A."/>
            <person name="Otillar R."/>
            <person name="Salamov A."/>
            <person name="Schmutz J."/>
            <person name="Khan Z."/>
            <person name="Redman R.S."/>
            <person name="Fleck N.D."/>
            <person name="Lindquist E."/>
            <person name="Grigoriev I.V."/>
            <person name="Doty S.L."/>
        </authorList>
    </citation>
    <scope>NUCLEOTIDE SEQUENCE [LARGE SCALE GENOMIC DNA]</scope>
    <source>
        <strain evidence="12 13">WP1</strain>
    </source>
</reference>
<name>A0A194SAV9_RHOGW</name>
<evidence type="ECO:0000256" key="4">
    <source>
        <dbReference type="ARBA" id="ARBA00022723"/>
    </source>
</evidence>
<evidence type="ECO:0000256" key="3">
    <source>
        <dbReference type="ARBA" id="ARBA00022525"/>
    </source>
</evidence>
<evidence type="ECO:0000256" key="2">
    <source>
        <dbReference type="ARBA" id="ARBA00004613"/>
    </source>
</evidence>
<dbReference type="Proteomes" id="UP000053890">
    <property type="component" value="Unassembled WGS sequence"/>
</dbReference>
<gene>
    <name evidence="12" type="ORF">RHOBADRAFT_11533</name>
</gene>
<evidence type="ECO:0000313" key="12">
    <source>
        <dbReference type="EMBL" id="KPV77742.1"/>
    </source>
</evidence>
<dbReference type="GeneID" id="28972499"/>
<evidence type="ECO:0000256" key="10">
    <source>
        <dbReference type="ARBA" id="ARBA00023180"/>
    </source>
</evidence>
<keyword evidence="10" id="KW-0325">Glycoprotein</keyword>
<keyword evidence="4" id="KW-0479">Metal-binding</keyword>
<dbReference type="GO" id="GO:0046872">
    <property type="term" value="F:metal ion binding"/>
    <property type="evidence" value="ECO:0007669"/>
    <property type="project" value="UniProtKB-KW"/>
</dbReference>
<keyword evidence="7" id="KW-0186">Copper</keyword>
<keyword evidence="5" id="KW-0732">Signal</keyword>
<dbReference type="STRING" id="578459.A0A194SAV9"/>
<evidence type="ECO:0000256" key="5">
    <source>
        <dbReference type="ARBA" id="ARBA00022729"/>
    </source>
</evidence>
<sequence length="257" mass="27905">MYGVGPDWAYEAGPPTDPIGPYFSYDDWWFRGPGYRNLPPVNGDIMNLPAGGSITLEIACQCVRAPSLLPPGPLSLPLWVRAAASPSRTDSPRRAQSGDPNSMVIDQSLLSGCALGIADVDDISKVTMDNLAIFSVKHDCVKQKMNSFDVPAKMPQCTGDKCICAWFWLANRGTANFYMTAFDCSVSGSPADATPIAPPQDPVFCKKDPSSCTTGSKRPIYAYNFPSNVPWIGNDDRAGYHQEWSFGTDGAQNDIFM</sequence>
<dbReference type="Gene3D" id="2.70.50.70">
    <property type="match status" value="1"/>
</dbReference>
<keyword evidence="9" id="KW-1015">Disulfide bond</keyword>
<dbReference type="EMBL" id="KQ474074">
    <property type="protein sequence ID" value="KPV77742.1"/>
    <property type="molecule type" value="Genomic_DNA"/>
</dbReference>
<feature type="non-terminal residue" evidence="12">
    <location>
        <position position="257"/>
    </location>
</feature>
<evidence type="ECO:0000256" key="11">
    <source>
        <dbReference type="ARBA" id="ARBA00046340"/>
    </source>
</evidence>
<protein>
    <submittedName>
        <fullName evidence="12">Uncharacterized protein</fullName>
    </submittedName>
</protein>
<keyword evidence="6" id="KW-0560">Oxidoreductase</keyword>
<keyword evidence="8" id="KW-0503">Monooxygenase</keyword>
<comment type="cofactor">
    <cofactor evidence="1">
        <name>Cu(2+)</name>
        <dbReference type="ChEBI" id="CHEBI:29036"/>
    </cofactor>
</comment>
<accession>A0A194SAV9</accession>
<dbReference type="RefSeq" id="XP_018273791.1">
    <property type="nucleotide sequence ID" value="XM_018412050.1"/>
</dbReference>
<dbReference type="AlphaFoldDB" id="A0A194SAV9"/>
<dbReference type="GO" id="GO:0004497">
    <property type="term" value="F:monooxygenase activity"/>
    <property type="evidence" value="ECO:0007669"/>
    <property type="project" value="UniProtKB-KW"/>
</dbReference>